<accession>A0A0U1L0E4</accession>
<sequence length="92" mass="10534">MSERMNLQDVLREYGIPLATLNVTASQQDCLALRERLLAIRDLSQGKEQGYLEVACSFYIDVHDIDRYLSGELPGLAEIYTFPEDVKTHKEE</sequence>
<dbReference type="Proteomes" id="UP000049855">
    <property type="component" value="Unassembled WGS sequence"/>
</dbReference>
<evidence type="ECO:0000313" key="1">
    <source>
        <dbReference type="EMBL" id="CQR72394.1"/>
    </source>
</evidence>
<dbReference type="EMBL" id="CTRP01000010">
    <property type="protein sequence ID" value="CQR72394.1"/>
    <property type="molecule type" value="Genomic_DNA"/>
</dbReference>
<reference evidence="2" key="1">
    <citation type="submission" date="2015-03" db="EMBL/GenBank/DDBJ databases">
        <authorList>
            <person name="Nijsse Bart"/>
        </authorList>
    </citation>
    <scope>NUCLEOTIDE SEQUENCE [LARGE SCALE GENOMIC DNA]</scope>
</reference>
<name>A0A0U1L0E4_9FIRM</name>
<proteinExistence type="predicted"/>
<keyword evidence="2" id="KW-1185">Reference proteome</keyword>
<evidence type="ECO:0000313" key="2">
    <source>
        <dbReference type="Proteomes" id="UP000049855"/>
    </source>
</evidence>
<protein>
    <submittedName>
        <fullName evidence="1">Uncharacterized protein</fullName>
    </submittedName>
</protein>
<dbReference type="AlphaFoldDB" id="A0A0U1L0E4"/>
<gene>
    <name evidence="1" type="ORF">SpAn4DRAFT_2854</name>
</gene>
<organism evidence="1 2">
    <name type="scientific">Sporomusa ovata</name>
    <dbReference type="NCBI Taxonomy" id="2378"/>
    <lineage>
        <taxon>Bacteria</taxon>
        <taxon>Bacillati</taxon>
        <taxon>Bacillota</taxon>
        <taxon>Negativicutes</taxon>
        <taxon>Selenomonadales</taxon>
        <taxon>Sporomusaceae</taxon>
        <taxon>Sporomusa</taxon>
    </lineage>
</organism>
<dbReference type="RefSeq" id="WP_021167110.1">
    <property type="nucleotide sequence ID" value="NZ_CTRP01000010.1"/>
</dbReference>